<feature type="compositionally biased region" description="Polar residues" evidence="1">
    <location>
        <begin position="37"/>
        <end position="52"/>
    </location>
</feature>
<feature type="non-terminal residue" evidence="2">
    <location>
        <position position="360"/>
    </location>
</feature>
<feature type="compositionally biased region" description="Polar residues" evidence="1">
    <location>
        <begin position="165"/>
        <end position="178"/>
    </location>
</feature>
<protein>
    <recommendedName>
        <fullName evidence="3">SAP domain-containing protein</fullName>
    </recommendedName>
</protein>
<dbReference type="PANTHER" id="PTHR12381">
    <property type="entry name" value="HETEROGENEOUS NUCLEAR RIBONUCLEOPROTEIN U FAMILY MEMBER"/>
    <property type="match status" value="1"/>
</dbReference>
<gene>
    <name evidence="2" type="ORF">g.8010</name>
</gene>
<accession>A0A1B6FGH6</accession>
<proteinExistence type="predicted"/>
<dbReference type="PANTHER" id="PTHR12381:SF56">
    <property type="entry name" value="B30.2_SPRY DOMAIN-CONTAINING PROTEIN-RELATED"/>
    <property type="match status" value="1"/>
</dbReference>
<dbReference type="EMBL" id="GECZ01020696">
    <property type="protein sequence ID" value="JAS49073.1"/>
    <property type="molecule type" value="Transcribed_RNA"/>
</dbReference>
<feature type="compositionally biased region" description="Polar residues" evidence="1">
    <location>
        <begin position="62"/>
        <end position="74"/>
    </location>
</feature>
<dbReference type="GO" id="GO:0000380">
    <property type="term" value="P:alternative mRNA splicing, via spliceosome"/>
    <property type="evidence" value="ECO:0007669"/>
    <property type="project" value="TreeGrafter"/>
</dbReference>
<name>A0A1B6FGH6_9HEMI</name>
<reference evidence="2" key="1">
    <citation type="submission" date="2015-11" db="EMBL/GenBank/DDBJ databases">
        <title>De novo transcriptome assembly of four potential Pierce s Disease insect vectors from Arizona vineyards.</title>
        <authorList>
            <person name="Tassone E.E."/>
        </authorList>
    </citation>
    <scope>NUCLEOTIDE SEQUENCE</scope>
</reference>
<feature type="compositionally biased region" description="Basic and acidic residues" evidence="1">
    <location>
        <begin position="282"/>
        <end position="291"/>
    </location>
</feature>
<feature type="compositionally biased region" description="Basic and acidic residues" evidence="1">
    <location>
        <begin position="301"/>
        <end position="318"/>
    </location>
</feature>
<sequence>LDSKGLKSVLMERLRQALEKEGTLSSGKNDNDDQVAADSNNQATNENTSQYITADEDDSVVSADNVNGSSTTVEEATLVANKEDQEPIPVADSEPKEAEVVEDVAAEMVEEKNGDAAELVEEKNGLASEVPEENMAVVDVPETDSISDQPDTTNTTAPETEKTQQAHTQNQSRYNINDNEPEYSSDAVVMSWNDCDLNLEIHRKTFRRARSVHGQILGYMWGGGRATHGFSAGKVYYMAEIVDKSDWKDVWISKTNTLLYGKRDRDAATAENEDGDSTVTENDPKRSKADESSDQPAETNGAEKEKSDAQKAIEKQVAEEGIDYSVDTDIVEQKRVEDVAVEEQVQEDINTQVNDEIKEK</sequence>
<feature type="region of interest" description="Disordered" evidence="1">
    <location>
        <begin position="265"/>
        <end position="328"/>
    </location>
</feature>
<organism evidence="2">
    <name type="scientific">Cuerna arida</name>
    <dbReference type="NCBI Taxonomy" id="1464854"/>
    <lineage>
        <taxon>Eukaryota</taxon>
        <taxon>Metazoa</taxon>
        <taxon>Ecdysozoa</taxon>
        <taxon>Arthropoda</taxon>
        <taxon>Hexapoda</taxon>
        <taxon>Insecta</taxon>
        <taxon>Pterygota</taxon>
        <taxon>Neoptera</taxon>
        <taxon>Paraneoptera</taxon>
        <taxon>Hemiptera</taxon>
        <taxon>Auchenorrhyncha</taxon>
        <taxon>Membracoidea</taxon>
        <taxon>Cicadellidae</taxon>
        <taxon>Cicadellinae</taxon>
        <taxon>Proconiini</taxon>
        <taxon>Cuerna</taxon>
    </lineage>
</organism>
<dbReference type="AlphaFoldDB" id="A0A1B6FGH6"/>
<evidence type="ECO:0000313" key="2">
    <source>
        <dbReference type="EMBL" id="JAS49073.1"/>
    </source>
</evidence>
<evidence type="ECO:0000256" key="1">
    <source>
        <dbReference type="SAM" id="MobiDB-lite"/>
    </source>
</evidence>
<dbReference type="GO" id="GO:0003723">
    <property type="term" value="F:RNA binding"/>
    <property type="evidence" value="ECO:0007669"/>
    <property type="project" value="TreeGrafter"/>
</dbReference>
<evidence type="ECO:0008006" key="3">
    <source>
        <dbReference type="Google" id="ProtNLM"/>
    </source>
</evidence>
<feature type="region of interest" description="Disordered" evidence="1">
    <location>
        <begin position="18"/>
        <end position="98"/>
    </location>
</feature>
<feature type="non-terminal residue" evidence="2">
    <location>
        <position position="1"/>
    </location>
</feature>
<dbReference type="GO" id="GO:0005634">
    <property type="term" value="C:nucleus"/>
    <property type="evidence" value="ECO:0007669"/>
    <property type="project" value="TreeGrafter"/>
</dbReference>
<feature type="region of interest" description="Disordered" evidence="1">
    <location>
        <begin position="140"/>
        <end position="181"/>
    </location>
</feature>